<proteinExistence type="predicted"/>
<name>A0A6N2KQJ7_SALVM</name>
<dbReference type="AlphaFoldDB" id="A0A6N2KQJ7"/>
<evidence type="ECO:0000313" key="1">
    <source>
        <dbReference type="EMBL" id="VFU29927.1"/>
    </source>
</evidence>
<reference evidence="1" key="1">
    <citation type="submission" date="2019-03" db="EMBL/GenBank/DDBJ databases">
        <authorList>
            <person name="Mank J."/>
            <person name="Almeida P."/>
        </authorList>
    </citation>
    <scope>NUCLEOTIDE SEQUENCE</scope>
    <source>
        <strain evidence="1">78183</strain>
    </source>
</reference>
<protein>
    <submittedName>
        <fullName evidence="1">Uncharacterized protein</fullName>
    </submittedName>
</protein>
<dbReference type="EMBL" id="CAADRP010000557">
    <property type="protein sequence ID" value="VFU29927.1"/>
    <property type="molecule type" value="Genomic_DNA"/>
</dbReference>
<gene>
    <name evidence="1" type="ORF">SVIM_LOCUS111318</name>
</gene>
<organism evidence="1">
    <name type="scientific">Salix viminalis</name>
    <name type="common">Common osier</name>
    <name type="synonym">Basket willow</name>
    <dbReference type="NCBI Taxonomy" id="40686"/>
    <lineage>
        <taxon>Eukaryota</taxon>
        <taxon>Viridiplantae</taxon>
        <taxon>Streptophyta</taxon>
        <taxon>Embryophyta</taxon>
        <taxon>Tracheophyta</taxon>
        <taxon>Spermatophyta</taxon>
        <taxon>Magnoliopsida</taxon>
        <taxon>eudicotyledons</taxon>
        <taxon>Gunneridae</taxon>
        <taxon>Pentapetalae</taxon>
        <taxon>rosids</taxon>
        <taxon>fabids</taxon>
        <taxon>Malpighiales</taxon>
        <taxon>Salicaceae</taxon>
        <taxon>Saliceae</taxon>
        <taxon>Salix</taxon>
    </lineage>
</organism>
<sequence>MLSGSSDGLCHQYFRWAMYTYLSPYHGSISEGIGGSDWCRLGDSVAFIAWDSAPNFEAEDKSTDVFKASSIRFYYGSSRYLPPKMSGSII</sequence>
<accession>A0A6N2KQJ7</accession>